<feature type="signal peptide" evidence="1">
    <location>
        <begin position="1"/>
        <end position="19"/>
    </location>
</feature>
<keyword evidence="3" id="KW-1185">Reference proteome</keyword>
<evidence type="ECO:0000256" key="1">
    <source>
        <dbReference type="SAM" id="SignalP"/>
    </source>
</evidence>
<dbReference type="RefSeq" id="WP_341403168.1">
    <property type="nucleotide sequence ID" value="NZ_JBBUKT010000001.1"/>
</dbReference>
<dbReference type="EMBL" id="JBBUKT010000001">
    <property type="protein sequence ID" value="MEK7949750.1"/>
    <property type="molecule type" value="Genomic_DNA"/>
</dbReference>
<sequence length="745" mass="80367">MKLLQVLSLALGLCLGANAANPVTTGTCIDSLGRFEVDATVPTGTRCAVLEISGDLSSPAPWRQMLACATDGREARLVFRLPRQPGSRCFARVRTGTETTVPAVELSDPDLITLSYGQPVAESVKVDLLTVAGTKMIQWDGLPPATFRANLIAWAKSQPNVVDAWAESVVGNICVKFADGEVCVLMQKPRTSADGGTPMPMAAAELPKEEVTFGPKVAPIGDLPGKNTAVTAFSLESRFPNSAPTIAGWLSGKGYNTTNYLITTVPEIVSWAPDSSPLGVLFWHAHGVPYEDEKGVKLGVMIVTGEYAKAVSRPIYTEMRNSGELRLGIVKGETVPQYAVTAKFIRQRMHFAPHSIVVLDACFGGDPDIGNAFIAANAGSFVSWDWLSGDHSGTPCLKIFDRLLGTNQEPPISVPKERSFSLDAIRWWMAQNGYDYDPSPQYSNQGRPNAKLVWYSHATTPGHILLPSVMRVLAEAPYETEPFSKYLIEGDFGPDPGESQRSVLWGGQVMKVERWHHYDGIVIRTPKNPPRGEIQVVKSKNYYSYSNKVPITEWTVPFKYEVAGEGALSATMDLNVKFRGDIHGSRGMPEMTPQYLGVVFSNMADCTGTVTATGVHYPDVATTITWSGGSSLKSIDPTDANDVMTDLIWNNGVLQVSAGNALNFTLRASGSFTSTERVILPNGGVQTTVSQEGAGLDAYVFLLKKPLSFNPATGVLAAGSPSYPNAKLSWPAVTPQFAPNADTPR</sequence>
<reference evidence="2 3" key="1">
    <citation type="submission" date="2024-04" db="EMBL/GenBank/DDBJ databases">
        <title>Luteolibacter sp. isolated from soil.</title>
        <authorList>
            <person name="An J."/>
        </authorList>
    </citation>
    <scope>NUCLEOTIDE SEQUENCE [LARGE SCALE GENOMIC DNA]</scope>
    <source>
        <strain evidence="2 3">Y139</strain>
    </source>
</reference>
<evidence type="ECO:0000313" key="3">
    <source>
        <dbReference type="Proteomes" id="UP001371305"/>
    </source>
</evidence>
<protein>
    <submittedName>
        <fullName evidence="2">Uncharacterized protein</fullName>
    </submittedName>
</protein>
<proteinExistence type="predicted"/>
<comment type="caution">
    <text evidence="2">The sequence shown here is derived from an EMBL/GenBank/DDBJ whole genome shotgun (WGS) entry which is preliminary data.</text>
</comment>
<evidence type="ECO:0000313" key="2">
    <source>
        <dbReference type="EMBL" id="MEK7949750.1"/>
    </source>
</evidence>
<dbReference type="Proteomes" id="UP001371305">
    <property type="component" value="Unassembled WGS sequence"/>
</dbReference>
<keyword evidence="1" id="KW-0732">Signal</keyword>
<feature type="chain" id="PRO_5046276801" evidence="1">
    <location>
        <begin position="20"/>
        <end position="745"/>
    </location>
</feature>
<gene>
    <name evidence="2" type="ORF">WKV53_04565</name>
</gene>
<name>A0ABU9APW7_9BACT</name>
<organism evidence="2 3">
    <name type="scientific">Luteolibacter soli</name>
    <dbReference type="NCBI Taxonomy" id="3135280"/>
    <lineage>
        <taxon>Bacteria</taxon>
        <taxon>Pseudomonadati</taxon>
        <taxon>Verrucomicrobiota</taxon>
        <taxon>Verrucomicrobiia</taxon>
        <taxon>Verrucomicrobiales</taxon>
        <taxon>Verrucomicrobiaceae</taxon>
        <taxon>Luteolibacter</taxon>
    </lineage>
</organism>
<accession>A0ABU9APW7</accession>